<keyword evidence="4" id="KW-0378">Hydrolase</keyword>
<keyword evidence="5" id="KW-1185">Reference proteome</keyword>
<keyword evidence="1" id="KW-0732">Signal</keyword>
<evidence type="ECO:0000256" key="2">
    <source>
        <dbReference type="SAM" id="Phobius"/>
    </source>
</evidence>
<dbReference type="RefSeq" id="WP_354510397.1">
    <property type="nucleotide sequence ID" value="NZ_JBEPMO010000020.1"/>
</dbReference>
<dbReference type="PANTHER" id="PTHR21666">
    <property type="entry name" value="PEPTIDASE-RELATED"/>
    <property type="match status" value="1"/>
</dbReference>
<comment type="caution">
    <text evidence="4">The sequence shown here is derived from an EMBL/GenBank/DDBJ whole genome shotgun (WGS) entry which is preliminary data.</text>
</comment>
<evidence type="ECO:0000259" key="3">
    <source>
        <dbReference type="Pfam" id="PF01551"/>
    </source>
</evidence>
<organism evidence="4 5">
    <name type="scientific">Moheibacter stercoris</name>
    <dbReference type="NCBI Taxonomy" id="1628251"/>
    <lineage>
        <taxon>Bacteria</taxon>
        <taxon>Pseudomonadati</taxon>
        <taxon>Bacteroidota</taxon>
        <taxon>Flavobacteriia</taxon>
        <taxon>Flavobacteriales</taxon>
        <taxon>Weeksellaceae</taxon>
        <taxon>Moheibacter</taxon>
    </lineage>
</organism>
<reference evidence="4 5" key="1">
    <citation type="submission" date="2024-06" db="EMBL/GenBank/DDBJ databases">
        <title>Genomic Encyclopedia of Type Strains, Phase IV (KMG-IV): sequencing the most valuable type-strain genomes for metagenomic binning, comparative biology and taxonomic classification.</title>
        <authorList>
            <person name="Goeker M."/>
        </authorList>
    </citation>
    <scope>NUCLEOTIDE SEQUENCE [LARGE SCALE GENOMIC DNA]</scope>
    <source>
        <strain evidence="4 5">DSM 29388</strain>
    </source>
</reference>
<feature type="domain" description="M23ase beta-sheet core" evidence="3">
    <location>
        <begin position="175"/>
        <end position="269"/>
    </location>
</feature>
<dbReference type="EMBL" id="JBEPMO010000020">
    <property type="protein sequence ID" value="MET3732817.1"/>
    <property type="molecule type" value="Genomic_DNA"/>
</dbReference>
<evidence type="ECO:0000256" key="1">
    <source>
        <dbReference type="ARBA" id="ARBA00022729"/>
    </source>
</evidence>
<dbReference type="Pfam" id="PF01551">
    <property type="entry name" value="Peptidase_M23"/>
    <property type="match status" value="1"/>
</dbReference>
<dbReference type="PANTHER" id="PTHR21666:SF289">
    <property type="entry name" value="L-ALA--D-GLU ENDOPEPTIDASE"/>
    <property type="match status" value="1"/>
</dbReference>
<protein>
    <submittedName>
        <fullName evidence="4">Murein DD-endopeptidase MepM/ murein hydrolase activator NlpD</fullName>
    </submittedName>
</protein>
<keyword evidence="2" id="KW-0812">Transmembrane</keyword>
<dbReference type="GO" id="GO:0016787">
    <property type="term" value="F:hydrolase activity"/>
    <property type="evidence" value="ECO:0007669"/>
    <property type="project" value="UniProtKB-KW"/>
</dbReference>
<evidence type="ECO:0000313" key="5">
    <source>
        <dbReference type="Proteomes" id="UP001549146"/>
    </source>
</evidence>
<name>A0ABV2LYW1_9FLAO</name>
<dbReference type="CDD" id="cd12797">
    <property type="entry name" value="M23_peptidase"/>
    <property type="match status" value="1"/>
</dbReference>
<sequence length="275" mass="30777">MLKHKTSVLFVSSNGKDRKTLQIPTVILLNWRRFLIWGSALFIVLFSLVGFFIYEHTNDYYTTLYKERLARANQIKNAIDIEKAKESFESIDAAMLEVNEILVKRGLKPLALEGAGGPLEFEITKINQVAEEYAENIQHLGEILESTPFGLPHFGEQTSGFGKRNNPFGGSNSEMHRGLDFRGEMHSPIQTTASGKVIFAGVKGGYGNVVIIEHPNKLQTLYAHLSEILVKKGQTVELGDMIGKLGSTGRSTGPHLHYEILHKNERIDPQNFINL</sequence>
<dbReference type="InterPro" id="IPR016047">
    <property type="entry name" value="M23ase_b-sheet_dom"/>
</dbReference>
<evidence type="ECO:0000313" key="4">
    <source>
        <dbReference type="EMBL" id="MET3732817.1"/>
    </source>
</evidence>
<feature type="transmembrane region" description="Helical" evidence="2">
    <location>
        <begin position="34"/>
        <end position="54"/>
    </location>
</feature>
<dbReference type="InterPro" id="IPR050570">
    <property type="entry name" value="Cell_wall_metabolism_enzyme"/>
</dbReference>
<accession>A0ABV2LYW1</accession>
<dbReference type="Proteomes" id="UP001549146">
    <property type="component" value="Unassembled WGS sequence"/>
</dbReference>
<keyword evidence="2" id="KW-1133">Transmembrane helix</keyword>
<proteinExistence type="predicted"/>
<dbReference type="SUPFAM" id="SSF51261">
    <property type="entry name" value="Duplicated hybrid motif"/>
    <property type="match status" value="1"/>
</dbReference>
<gene>
    <name evidence="4" type="ORF">ABID46_002408</name>
</gene>
<keyword evidence="2" id="KW-0472">Membrane</keyword>
<dbReference type="InterPro" id="IPR011055">
    <property type="entry name" value="Dup_hybrid_motif"/>
</dbReference>
<dbReference type="Gene3D" id="2.70.70.10">
    <property type="entry name" value="Glucose Permease (Domain IIA)"/>
    <property type="match status" value="1"/>
</dbReference>